<dbReference type="InterPro" id="IPR013107">
    <property type="entry name" value="Acyl-CoA_DH_C"/>
</dbReference>
<dbReference type="InterPro" id="IPR036250">
    <property type="entry name" value="AcylCo_DH-like_C"/>
</dbReference>
<keyword evidence="4" id="KW-1185">Reference proteome</keyword>
<organism evidence="3 4">
    <name type="scientific">Paeniroseomonas aquatica</name>
    <dbReference type="NCBI Taxonomy" id="373043"/>
    <lineage>
        <taxon>Bacteria</taxon>
        <taxon>Pseudomonadati</taxon>
        <taxon>Pseudomonadota</taxon>
        <taxon>Alphaproteobacteria</taxon>
        <taxon>Acetobacterales</taxon>
        <taxon>Acetobacteraceae</taxon>
        <taxon>Paeniroseomonas</taxon>
    </lineage>
</organism>
<dbReference type="PANTHER" id="PTHR43884:SF12">
    <property type="entry name" value="ISOVALERYL-COA DEHYDROGENASE, MITOCHONDRIAL-RELATED"/>
    <property type="match status" value="1"/>
</dbReference>
<dbReference type="Proteomes" id="UP001529369">
    <property type="component" value="Unassembled WGS sequence"/>
</dbReference>
<comment type="caution">
    <text evidence="3">The sequence shown here is derived from an EMBL/GenBank/DDBJ whole genome shotgun (WGS) entry which is preliminary data.</text>
</comment>
<gene>
    <name evidence="3" type="ORF">QWZ14_24985</name>
</gene>
<accession>A0ABT8AD75</accession>
<keyword evidence="1" id="KW-0560">Oxidoreductase</keyword>
<dbReference type="SUPFAM" id="SSF47203">
    <property type="entry name" value="Acyl-CoA dehydrogenase C-terminal domain-like"/>
    <property type="match status" value="1"/>
</dbReference>
<dbReference type="EMBL" id="JAUFPN010000195">
    <property type="protein sequence ID" value="MDN3567648.1"/>
    <property type="molecule type" value="Genomic_DNA"/>
</dbReference>
<dbReference type="Gene3D" id="2.40.110.10">
    <property type="entry name" value="Butyryl-CoA Dehydrogenase, subunit A, domain 2"/>
    <property type="match status" value="1"/>
</dbReference>
<reference evidence="4" key="1">
    <citation type="journal article" date="2019" name="Int. J. Syst. Evol. Microbiol.">
        <title>The Global Catalogue of Microorganisms (GCM) 10K type strain sequencing project: providing services to taxonomists for standard genome sequencing and annotation.</title>
        <authorList>
            <consortium name="The Broad Institute Genomics Platform"/>
            <consortium name="The Broad Institute Genome Sequencing Center for Infectious Disease"/>
            <person name="Wu L."/>
            <person name="Ma J."/>
        </authorList>
    </citation>
    <scope>NUCLEOTIDE SEQUENCE [LARGE SCALE GENOMIC DNA]</scope>
    <source>
        <strain evidence="4">CECT 7131</strain>
    </source>
</reference>
<evidence type="ECO:0000313" key="3">
    <source>
        <dbReference type="EMBL" id="MDN3567648.1"/>
    </source>
</evidence>
<feature type="domain" description="Acyl-CoA dehydrogenase C-terminal" evidence="2">
    <location>
        <begin position="245"/>
        <end position="370"/>
    </location>
</feature>
<dbReference type="RefSeq" id="WP_290319699.1">
    <property type="nucleotide sequence ID" value="NZ_JAUFPN010000195.1"/>
</dbReference>
<dbReference type="SUPFAM" id="SSF56645">
    <property type="entry name" value="Acyl-CoA dehydrogenase NM domain-like"/>
    <property type="match status" value="1"/>
</dbReference>
<dbReference type="PANTHER" id="PTHR43884">
    <property type="entry name" value="ACYL-COA DEHYDROGENASE"/>
    <property type="match status" value="1"/>
</dbReference>
<evidence type="ECO:0000313" key="4">
    <source>
        <dbReference type="Proteomes" id="UP001529369"/>
    </source>
</evidence>
<sequence length="397" mass="42748">MSTALAGVTSMLDRGEPAARARAVAPVLEAAGPRIEADKAIPPEVLGAMHGARLFRTLLPQAYGGEQVTPAAFYRMMEVIAAADGSAGWCLCQASGCSIASAYMAPEVAREIWGPADAVLAWGFGNGAAQVVPGGYRVSGTWAFASGNRHATWMGGHCRVIEPDGSIRRNADGSQHERSMLVPRRMARFHDVWNVVGLRGTNSDTYTYDAIFVPEEYGVCRDSDAERRIQAPLYQFTTSHLYSAGFAGVSIGIARGLLDAFVDLARGKTAAAATRPLRDSEVIQNGIAQAEAKLRSARAWLIEVLEEAHAVAEATGRITMTERAMIRLATTSGIQRAKEVAEWAYHEAGASAIMLSGPFERRMRDIHASSQQVHGRSAHLEMCGQHFLGMNPSGRFF</sequence>
<dbReference type="Pfam" id="PF08028">
    <property type="entry name" value="Acyl-CoA_dh_2"/>
    <property type="match status" value="1"/>
</dbReference>
<proteinExistence type="predicted"/>
<dbReference type="PIRSF" id="PIRSF016578">
    <property type="entry name" value="HsaA"/>
    <property type="match status" value="1"/>
</dbReference>
<evidence type="ECO:0000256" key="1">
    <source>
        <dbReference type="ARBA" id="ARBA00023002"/>
    </source>
</evidence>
<dbReference type="InterPro" id="IPR046373">
    <property type="entry name" value="Acyl-CoA_Oxase/DH_mid-dom_sf"/>
</dbReference>
<dbReference type="InterPro" id="IPR009100">
    <property type="entry name" value="AcylCoA_DH/oxidase_NM_dom_sf"/>
</dbReference>
<evidence type="ECO:0000259" key="2">
    <source>
        <dbReference type="Pfam" id="PF08028"/>
    </source>
</evidence>
<protein>
    <submittedName>
        <fullName evidence="3">Acyl-CoA dehydrogenase family protein</fullName>
    </submittedName>
</protein>
<dbReference type="Gene3D" id="1.20.140.10">
    <property type="entry name" value="Butyryl-CoA Dehydrogenase, subunit A, domain 3"/>
    <property type="match status" value="1"/>
</dbReference>
<name>A0ABT8AD75_9PROT</name>
<dbReference type="InterPro" id="IPR037069">
    <property type="entry name" value="AcylCoA_DH/ox_N_sf"/>
</dbReference>
<dbReference type="Gene3D" id="1.10.540.10">
    <property type="entry name" value="Acyl-CoA dehydrogenase/oxidase, N-terminal domain"/>
    <property type="match status" value="1"/>
</dbReference>